<dbReference type="InterPro" id="IPR001303">
    <property type="entry name" value="Aldolase_II/adducin_N"/>
</dbReference>
<feature type="region of interest" description="Disordered" evidence="7">
    <location>
        <begin position="95"/>
        <end position="117"/>
    </location>
</feature>
<evidence type="ECO:0000313" key="9">
    <source>
        <dbReference type="EMBL" id="GAA2245699.1"/>
    </source>
</evidence>
<dbReference type="EMBL" id="BAAAQY010000011">
    <property type="protein sequence ID" value="GAA2245699.1"/>
    <property type="molecule type" value="Genomic_DNA"/>
</dbReference>
<keyword evidence="10" id="KW-1185">Reference proteome</keyword>
<keyword evidence="4" id="KW-0486">Methionine biosynthesis</keyword>
<keyword evidence="2" id="KW-0479">Metal-binding</keyword>
<proteinExistence type="predicted"/>
<dbReference type="PANTHER" id="PTHR10640:SF7">
    <property type="entry name" value="METHYLTHIORIBULOSE-1-PHOSPHATE DEHYDRATASE"/>
    <property type="match status" value="1"/>
</dbReference>
<gene>
    <name evidence="9" type="ORF">GCM10009851_33830</name>
</gene>
<evidence type="ECO:0000259" key="8">
    <source>
        <dbReference type="SMART" id="SM01007"/>
    </source>
</evidence>
<evidence type="ECO:0000256" key="4">
    <source>
        <dbReference type="ARBA" id="ARBA00023167"/>
    </source>
</evidence>
<dbReference type="SMART" id="SM01007">
    <property type="entry name" value="Aldolase_II"/>
    <property type="match status" value="1"/>
</dbReference>
<dbReference type="InterPro" id="IPR036409">
    <property type="entry name" value="Aldolase_II/adducin_N_sf"/>
</dbReference>
<dbReference type="SUPFAM" id="SSF53639">
    <property type="entry name" value="AraD/HMP-PK domain-like"/>
    <property type="match status" value="1"/>
</dbReference>
<sequence length="251" mass="25834">MRAIDDPRAAHGDVFAGGELTDAVITAAGAALAAESARFAGLGWMPGTAGNLSVTLGRDPLRLAVTASGFDKGELTADAVVLVDGEGAWVPDAEFGGEATSGSGVSGASGAGPTERLGLPTRPSAEAGLHARIAAVTGAGAVIHVHALAAVRAGFAWPEGVVLHDLEMLKGIGHSAHGERVVIPVVQNHQDMRVLGDDFERVYVPATESRREVPALIVASHGIYAWGADLKQARWHLELTEALLQIALATR</sequence>
<evidence type="ECO:0000256" key="3">
    <source>
        <dbReference type="ARBA" id="ARBA00022833"/>
    </source>
</evidence>
<dbReference type="Proteomes" id="UP001500929">
    <property type="component" value="Unassembled WGS sequence"/>
</dbReference>
<comment type="caution">
    <text evidence="9">The sequence shown here is derived from an EMBL/GenBank/DDBJ whole genome shotgun (WGS) entry which is preliminary data.</text>
</comment>
<evidence type="ECO:0000256" key="2">
    <source>
        <dbReference type="ARBA" id="ARBA00022723"/>
    </source>
</evidence>
<evidence type="ECO:0000256" key="5">
    <source>
        <dbReference type="ARBA" id="ARBA00023239"/>
    </source>
</evidence>
<dbReference type="Pfam" id="PF00596">
    <property type="entry name" value="Aldolase_II"/>
    <property type="match status" value="1"/>
</dbReference>
<dbReference type="Gene3D" id="3.40.225.10">
    <property type="entry name" value="Class II aldolase/adducin N-terminal domain"/>
    <property type="match status" value="1"/>
</dbReference>
<name>A0ABN3E064_9MICO</name>
<dbReference type="RefSeq" id="WP_259480540.1">
    <property type="nucleotide sequence ID" value="NZ_BAAAQY010000011.1"/>
</dbReference>
<dbReference type="InterPro" id="IPR017714">
    <property type="entry name" value="MethylthioRu-1-P_deHdtase_MtnB"/>
</dbReference>
<dbReference type="NCBIfam" id="TIGR03328">
    <property type="entry name" value="salvage_mtnB"/>
    <property type="match status" value="1"/>
</dbReference>
<keyword evidence="1" id="KW-0028">Amino-acid biosynthesis</keyword>
<dbReference type="PANTHER" id="PTHR10640">
    <property type="entry name" value="METHYLTHIORIBULOSE-1-PHOSPHATE DEHYDRATASE"/>
    <property type="match status" value="1"/>
</dbReference>
<dbReference type="EC" id="4.2.1.109" evidence="6"/>
<reference evidence="9 10" key="1">
    <citation type="journal article" date="2019" name="Int. J. Syst. Evol. Microbiol.">
        <title>The Global Catalogue of Microorganisms (GCM) 10K type strain sequencing project: providing services to taxonomists for standard genome sequencing and annotation.</title>
        <authorList>
            <consortium name="The Broad Institute Genomics Platform"/>
            <consortium name="The Broad Institute Genome Sequencing Center for Infectious Disease"/>
            <person name="Wu L."/>
            <person name="Ma J."/>
        </authorList>
    </citation>
    <scope>NUCLEOTIDE SEQUENCE [LARGE SCALE GENOMIC DNA]</scope>
    <source>
        <strain evidence="9 10">JCM 16117</strain>
    </source>
</reference>
<organism evidence="9 10">
    <name type="scientific">Herbiconiux moechotypicola</name>
    <dbReference type="NCBI Taxonomy" id="637393"/>
    <lineage>
        <taxon>Bacteria</taxon>
        <taxon>Bacillati</taxon>
        <taxon>Actinomycetota</taxon>
        <taxon>Actinomycetes</taxon>
        <taxon>Micrococcales</taxon>
        <taxon>Microbacteriaceae</taxon>
        <taxon>Herbiconiux</taxon>
    </lineage>
</organism>
<evidence type="ECO:0000256" key="7">
    <source>
        <dbReference type="SAM" id="MobiDB-lite"/>
    </source>
</evidence>
<evidence type="ECO:0000256" key="1">
    <source>
        <dbReference type="ARBA" id="ARBA00022605"/>
    </source>
</evidence>
<feature type="domain" description="Class II aldolase/adducin N-terminal" evidence="8">
    <location>
        <begin position="30"/>
        <end position="248"/>
    </location>
</feature>
<evidence type="ECO:0000256" key="6">
    <source>
        <dbReference type="NCBIfam" id="TIGR03328"/>
    </source>
</evidence>
<keyword evidence="5" id="KW-0456">Lyase</keyword>
<accession>A0ABN3E064</accession>
<evidence type="ECO:0000313" key="10">
    <source>
        <dbReference type="Proteomes" id="UP001500929"/>
    </source>
</evidence>
<keyword evidence="3" id="KW-0862">Zinc</keyword>
<protein>
    <recommendedName>
        <fullName evidence="6">Methylthioribulose 1-phosphate dehydratase</fullName>
        <ecNumber evidence="6">4.2.1.109</ecNumber>
    </recommendedName>
</protein>